<dbReference type="AlphaFoldDB" id="A0A0E9XAS6"/>
<accession>A0A0E9XAS6</accession>
<sequence length="20" mass="2047">MCSVVSHSAAAYLYQCGTGV</sequence>
<organism evidence="1">
    <name type="scientific">Anguilla anguilla</name>
    <name type="common">European freshwater eel</name>
    <name type="synonym">Muraena anguilla</name>
    <dbReference type="NCBI Taxonomy" id="7936"/>
    <lineage>
        <taxon>Eukaryota</taxon>
        <taxon>Metazoa</taxon>
        <taxon>Chordata</taxon>
        <taxon>Craniata</taxon>
        <taxon>Vertebrata</taxon>
        <taxon>Euteleostomi</taxon>
        <taxon>Actinopterygii</taxon>
        <taxon>Neopterygii</taxon>
        <taxon>Teleostei</taxon>
        <taxon>Anguilliformes</taxon>
        <taxon>Anguillidae</taxon>
        <taxon>Anguilla</taxon>
    </lineage>
</organism>
<reference evidence="1" key="2">
    <citation type="journal article" date="2015" name="Fish Shellfish Immunol.">
        <title>Early steps in the European eel (Anguilla anguilla)-Vibrio vulnificus interaction in the gills: Role of the RtxA13 toxin.</title>
        <authorList>
            <person name="Callol A."/>
            <person name="Pajuelo D."/>
            <person name="Ebbesson L."/>
            <person name="Teles M."/>
            <person name="MacKenzie S."/>
            <person name="Amaro C."/>
        </authorList>
    </citation>
    <scope>NUCLEOTIDE SEQUENCE</scope>
</reference>
<reference evidence="1" key="1">
    <citation type="submission" date="2014-11" db="EMBL/GenBank/DDBJ databases">
        <authorList>
            <person name="Amaro Gonzalez C."/>
        </authorList>
    </citation>
    <scope>NUCLEOTIDE SEQUENCE</scope>
</reference>
<name>A0A0E9XAS6_ANGAN</name>
<dbReference type="EMBL" id="GBXM01008730">
    <property type="protein sequence ID" value="JAH99847.1"/>
    <property type="molecule type" value="Transcribed_RNA"/>
</dbReference>
<protein>
    <submittedName>
        <fullName evidence="1">Uncharacterized protein</fullName>
    </submittedName>
</protein>
<proteinExistence type="predicted"/>
<evidence type="ECO:0000313" key="1">
    <source>
        <dbReference type="EMBL" id="JAH99847.1"/>
    </source>
</evidence>